<proteinExistence type="predicted"/>
<comment type="caution">
    <text evidence="3">The sequence shown here is derived from an EMBL/GenBank/DDBJ whole genome shotgun (WGS) entry which is preliminary data.</text>
</comment>
<feature type="compositionally biased region" description="Basic and acidic residues" evidence="2">
    <location>
        <begin position="372"/>
        <end position="382"/>
    </location>
</feature>
<evidence type="ECO:0000313" key="4">
    <source>
        <dbReference type="Proteomes" id="UP000355283"/>
    </source>
</evidence>
<evidence type="ECO:0000313" key="3">
    <source>
        <dbReference type="EMBL" id="TFJ83329.1"/>
    </source>
</evidence>
<keyword evidence="1" id="KW-0175">Coiled coil</keyword>
<sequence length="439" mass="48211">MELVQRLQEQLKTVRLDKGRLEERCFALEQEVGEISQHLLASKPVRTNKLSPSFGSPTFAGSAYHPKNENGPYLENPSAKEWASKDSLRARLVSVEAQLASRDKEVLSLQKRLDKALRALAAAESKHLEDLSRLFRGSARSGEDNGERAKWKREVKLALREAVRLRCEVERVTGRTGGEERGADEGEGGRAPTVLKVTGLRAKRARREGKRVTPALQESIAKQAGAMESKREVRALEARLERALRQKEKYKERFVVSRGAALALKQELASLAGRPEAQEDDLCGSVGGAPTRGQGGGACLAGGKTAFHGGTGEEGEWDGGKGGNCVGGKQGRGQEGRESGRISEAQQLHNRRRGGRSLRAEADAENQDANEEGQRDLDACSRRREKKPHRKRQDPPVGNTESIPLTPLAIKPQAWEINFPPGQAGFEVSPFLHRFQKYG</sequence>
<dbReference type="AlphaFoldDB" id="A0A4D9D455"/>
<feature type="compositionally biased region" description="Basic residues" evidence="2">
    <location>
        <begin position="383"/>
        <end position="392"/>
    </location>
</feature>
<keyword evidence="4" id="KW-1185">Reference proteome</keyword>
<name>A0A4D9D455_9STRA</name>
<dbReference type="EMBL" id="SDOX01000047">
    <property type="protein sequence ID" value="TFJ83329.1"/>
    <property type="molecule type" value="Genomic_DNA"/>
</dbReference>
<reference evidence="3 4" key="1">
    <citation type="submission" date="2019-01" db="EMBL/GenBank/DDBJ databases">
        <title>Nuclear Genome Assembly of the Microalgal Biofuel strain Nannochloropsis salina CCMP1776.</title>
        <authorList>
            <person name="Hovde B."/>
        </authorList>
    </citation>
    <scope>NUCLEOTIDE SEQUENCE [LARGE SCALE GENOMIC DNA]</scope>
    <source>
        <strain evidence="3 4">CCMP1776</strain>
    </source>
</reference>
<feature type="region of interest" description="Disordered" evidence="2">
    <location>
        <begin position="310"/>
        <end position="406"/>
    </location>
</feature>
<evidence type="ECO:0000256" key="1">
    <source>
        <dbReference type="SAM" id="Coils"/>
    </source>
</evidence>
<feature type="coiled-coil region" evidence="1">
    <location>
        <begin position="226"/>
        <end position="253"/>
    </location>
</feature>
<accession>A0A4D9D455</accession>
<organism evidence="3 4">
    <name type="scientific">Nannochloropsis salina CCMP1776</name>
    <dbReference type="NCBI Taxonomy" id="1027361"/>
    <lineage>
        <taxon>Eukaryota</taxon>
        <taxon>Sar</taxon>
        <taxon>Stramenopiles</taxon>
        <taxon>Ochrophyta</taxon>
        <taxon>Eustigmatophyceae</taxon>
        <taxon>Eustigmatales</taxon>
        <taxon>Monodopsidaceae</taxon>
        <taxon>Microchloropsis</taxon>
        <taxon>Microchloropsis salina</taxon>
    </lineage>
</organism>
<dbReference type="Proteomes" id="UP000355283">
    <property type="component" value="Unassembled WGS sequence"/>
</dbReference>
<feature type="compositionally biased region" description="Basic and acidic residues" evidence="2">
    <location>
        <begin position="332"/>
        <end position="341"/>
    </location>
</feature>
<feature type="compositionally biased region" description="Gly residues" evidence="2">
    <location>
        <begin position="320"/>
        <end position="331"/>
    </location>
</feature>
<feature type="coiled-coil region" evidence="1">
    <location>
        <begin position="106"/>
        <end position="168"/>
    </location>
</feature>
<protein>
    <submittedName>
        <fullName evidence="3">Uncharacterized protein</fullName>
    </submittedName>
</protein>
<dbReference type="OrthoDB" id="10411822at2759"/>
<evidence type="ECO:0000256" key="2">
    <source>
        <dbReference type="SAM" id="MobiDB-lite"/>
    </source>
</evidence>
<gene>
    <name evidence="3" type="ORF">NSK_005393</name>
</gene>